<dbReference type="Gene3D" id="2.60.40.10">
    <property type="entry name" value="Immunoglobulins"/>
    <property type="match status" value="1"/>
</dbReference>
<protein>
    <submittedName>
        <fullName evidence="4">T9SS type A sorting domain-containing protein</fullName>
    </submittedName>
</protein>
<keyword evidence="5" id="KW-1185">Reference proteome</keyword>
<evidence type="ECO:0000313" key="4">
    <source>
        <dbReference type="EMBL" id="MCF1714781.1"/>
    </source>
</evidence>
<dbReference type="InterPro" id="IPR036514">
    <property type="entry name" value="SGNH_hydro_sf"/>
</dbReference>
<proteinExistence type="predicted"/>
<evidence type="ECO:0000256" key="1">
    <source>
        <dbReference type="ARBA" id="ARBA00022801"/>
    </source>
</evidence>
<dbReference type="Proteomes" id="UP001200145">
    <property type="component" value="Unassembled WGS sequence"/>
</dbReference>
<feature type="domain" description="Secretion system C-terminal sorting" evidence="3">
    <location>
        <begin position="638"/>
        <end position="709"/>
    </location>
</feature>
<dbReference type="Pfam" id="PF18962">
    <property type="entry name" value="Por_Secre_tail"/>
    <property type="match status" value="1"/>
</dbReference>
<dbReference type="InterPro" id="IPR005181">
    <property type="entry name" value="SASA"/>
</dbReference>
<dbReference type="Pfam" id="PF03629">
    <property type="entry name" value="SASA"/>
    <property type="match status" value="1"/>
</dbReference>
<sequence>MKQTNHMIWRISSVLTLILTLFVSSTKAQAPLPAIPEGRLLSWPLSDQLYPRNLNTNQASIPVSIRMRGSTQFNRLQVQFFRDANNNTFYDEPPVSTTTLLLSNFPIVNDSITVSFPSYTINAELRHYGFILNGLRIDNSSQQLAVSTDIVAGDTYIIQGQSNSYAERRADGDAQNEPNSRFIKSYGSSHPNGVSAYSRTWGKGNGNVNNATNYNVGMWGMRLATQIATLEQIPVAIFCGGFGDKISIFESNSNAYISTDNENNYRRLRRRLFDAGVQNNVRGIFWWQGESDGIIETNKTSRTDYINSFNAIKTAWLNDYPTVEKIFIVQIKLGCYGGSTPPISSALEIMQAQLDLAKSDNNIEIFSTQNLEHILETGTGIPPGGWYCHYGYNNGYLTAGNLFLPTVRQELYGLAYQNNTRSGYPVAADVTSIGFPATQITVELNNPEDTYQIIPLTGNNIAEYFRVEGGGGGYVVNNVSINGKNIIINFSNPGNNIPTSVSYFGRQQFGAPTIENSGGHAIVAFTQPIVGGSLPIDPLLLTVSRTGGAHQLRWKAESNERFDQFVVERGETRNSFKTIYEVYGTGQSGTIQYDFTDNKPNATVSHYRIRAIQQDGRELFSQVVTVNNRLNSVKEFRVYPNPVAGSANATINMNEAALATINLHDASGRLLSSRKLQLQKGNNQFSLGELLDYNPGTYIVRVVTATETQQIRVVKAK</sequence>
<reference evidence="4 5" key="1">
    <citation type="submission" date="2022-01" db="EMBL/GenBank/DDBJ databases">
        <title>Flavihumibacter sp. nov., isolated from sediment of a river.</title>
        <authorList>
            <person name="Liu H."/>
        </authorList>
    </citation>
    <scope>NUCLEOTIDE SEQUENCE [LARGE SCALE GENOMIC DNA]</scope>
    <source>
        <strain evidence="4 5">RY-1</strain>
    </source>
</reference>
<name>A0ABS9BGU5_9BACT</name>
<dbReference type="InterPro" id="IPR013783">
    <property type="entry name" value="Ig-like_fold"/>
</dbReference>
<feature type="domain" description="Sialate O-acetylesterase" evidence="2">
    <location>
        <begin position="154"/>
        <end position="373"/>
    </location>
</feature>
<dbReference type="Gene3D" id="3.40.50.1110">
    <property type="entry name" value="SGNH hydrolase"/>
    <property type="match status" value="1"/>
</dbReference>
<comment type="caution">
    <text evidence="4">The sequence shown here is derived from an EMBL/GenBank/DDBJ whole genome shotgun (WGS) entry which is preliminary data.</text>
</comment>
<accession>A0ABS9BGU5</accession>
<dbReference type="RefSeq" id="WP_234865734.1">
    <property type="nucleotide sequence ID" value="NZ_JAKEVY010000002.1"/>
</dbReference>
<evidence type="ECO:0000259" key="3">
    <source>
        <dbReference type="Pfam" id="PF18962"/>
    </source>
</evidence>
<keyword evidence="1" id="KW-0378">Hydrolase</keyword>
<evidence type="ECO:0000313" key="5">
    <source>
        <dbReference type="Proteomes" id="UP001200145"/>
    </source>
</evidence>
<dbReference type="InterPro" id="IPR026444">
    <property type="entry name" value="Secre_tail"/>
</dbReference>
<gene>
    <name evidence="4" type="ORF">L0U88_09105</name>
</gene>
<dbReference type="NCBIfam" id="TIGR04183">
    <property type="entry name" value="Por_Secre_tail"/>
    <property type="match status" value="1"/>
</dbReference>
<organism evidence="4 5">
    <name type="scientific">Flavihumibacter fluminis</name>
    <dbReference type="NCBI Taxonomy" id="2909236"/>
    <lineage>
        <taxon>Bacteria</taxon>
        <taxon>Pseudomonadati</taxon>
        <taxon>Bacteroidota</taxon>
        <taxon>Chitinophagia</taxon>
        <taxon>Chitinophagales</taxon>
        <taxon>Chitinophagaceae</taxon>
        <taxon>Flavihumibacter</taxon>
    </lineage>
</organism>
<dbReference type="EMBL" id="JAKEVY010000002">
    <property type="protein sequence ID" value="MCF1714781.1"/>
    <property type="molecule type" value="Genomic_DNA"/>
</dbReference>
<dbReference type="SUPFAM" id="SSF52266">
    <property type="entry name" value="SGNH hydrolase"/>
    <property type="match status" value="1"/>
</dbReference>
<evidence type="ECO:0000259" key="2">
    <source>
        <dbReference type="Pfam" id="PF03629"/>
    </source>
</evidence>